<accession>L1K011</accession>
<proteinExistence type="predicted"/>
<sequence length="488" mass="54478">MACCIHRRSSDTLFFVFFVVCCVHICDVSGETARARSAISIFDRYEESLSDEALRYLHAKGINKSRQKEGVRKNLRHAKLSLKDRKEGRAVGIERKDKAQADVENGETERREICVGKAAQRMLNADDQEVIRNAKPKKKTCDNSGNKKKLKEISKGDILLDSDTYYCGTKKKLSARAYKTPKGKKKDSVFPPSGIEMLEQNTLKEDSIVLEQDLERISPEKAIDSSPILASHVTESSSWSLQSLNDQFQDICTDATLPNPLNSVTESGEDYSFVQGSPGKLDHLNLTNASGAETYERKAKKKKSTIRRDPLKVSEGPGSESIGSAIQGDQIVDSFNSTDGDVKTQLECCIVVDGKPNALKRPRHLVGGHTYDPNTREKKRFLKECGDQLPQKPWQGAMSLTLEFHMPRPKIHFSSRKASLGQLKDSAPVYPAKVPDLDNLVKFVLDALNEKLYQDDKQICEIVARKIYQNTSGDGRTIVYAKFLESSA</sequence>
<dbReference type="Pfam" id="PF05866">
    <property type="entry name" value="RusA"/>
    <property type="match status" value="1"/>
</dbReference>
<dbReference type="RefSeq" id="XP_005841176.1">
    <property type="nucleotide sequence ID" value="XM_005841119.1"/>
</dbReference>
<reference evidence="4" key="3">
    <citation type="submission" date="2015-06" db="UniProtKB">
        <authorList>
            <consortium name="EnsemblProtists"/>
        </authorList>
    </citation>
    <scope>IDENTIFICATION</scope>
</reference>
<dbReference type="OrthoDB" id="45663at2759"/>
<dbReference type="GO" id="GO:0006281">
    <property type="term" value="P:DNA repair"/>
    <property type="evidence" value="ECO:0007669"/>
    <property type="project" value="InterPro"/>
</dbReference>
<dbReference type="SUPFAM" id="SSF103084">
    <property type="entry name" value="Holliday junction resolvase RusA"/>
    <property type="match status" value="1"/>
</dbReference>
<evidence type="ECO:0000313" key="3">
    <source>
        <dbReference type="EMBL" id="EKX54196.1"/>
    </source>
</evidence>
<dbReference type="EnsemblProtists" id="EKX54196">
    <property type="protein sequence ID" value="EKX54196"/>
    <property type="gene ID" value="GUITHDRAFT_132589"/>
</dbReference>
<evidence type="ECO:0000256" key="2">
    <source>
        <dbReference type="SAM" id="SignalP"/>
    </source>
</evidence>
<feature type="region of interest" description="Disordered" evidence="1">
    <location>
        <begin position="302"/>
        <end position="324"/>
    </location>
</feature>
<dbReference type="eggNOG" id="ENOG502SYFV">
    <property type="taxonomic scope" value="Eukaryota"/>
</dbReference>
<dbReference type="Gene3D" id="3.30.1330.70">
    <property type="entry name" value="Holliday junction resolvase RusA"/>
    <property type="match status" value="1"/>
</dbReference>
<keyword evidence="2" id="KW-0732">Signal</keyword>
<feature type="signal peptide" evidence="2">
    <location>
        <begin position="1"/>
        <end position="30"/>
    </location>
</feature>
<dbReference type="AlphaFoldDB" id="L1K011"/>
<reference evidence="3 5" key="1">
    <citation type="journal article" date="2012" name="Nature">
        <title>Algal genomes reveal evolutionary mosaicism and the fate of nucleomorphs.</title>
        <authorList>
            <consortium name="DOE Joint Genome Institute"/>
            <person name="Curtis B.A."/>
            <person name="Tanifuji G."/>
            <person name="Burki F."/>
            <person name="Gruber A."/>
            <person name="Irimia M."/>
            <person name="Maruyama S."/>
            <person name="Arias M.C."/>
            <person name="Ball S.G."/>
            <person name="Gile G.H."/>
            <person name="Hirakawa Y."/>
            <person name="Hopkins J.F."/>
            <person name="Kuo A."/>
            <person name="Rensing S.A."/>
            <person name="Schmutz J."/>
            <person name="Symeonidi A."/>
            <person name="Elias M."/>
            <person name="Eveleigh R.J."/>
            <person name="Herman E.K."/>
            <person name="Klute M.J."/>
            <person name="Nakayama T."/>
            <person name="Obornik M."/>
            <person name="Reyes-Prieto A."/>
            <person name="Armbrust E.V."/>
            <person name="Aves S.J."/>
            <person name="Beiko R.G."/>
            <person name="Coutinho P."/>
            <person name="Dacks J.B."/>
            <person name="Durnford D.G."/>
            <person name="Fast N.M."/>
            <person name="Green B.R."/>
            <person name="Grisdale C.J."/>
            <person name="Hempel F."/>
            <person name="Henrissat B."/>
            <person name="Hoppner M.P."/>
            <person name="Ishida K."/>
            <person name="Kim E."/>
            <person name="Koreny L."/>
            <person name="Kroth P.G."/>
            <person name="Liu Y."/>
            <person name="Malik S.B."/>
            <person name="Maier U.G."/>
            <person name="McRose D."/>
            <person name="Mock T."/>
            <person name="Neilson J.A."/>
            <person name="Onodera N.T."/>
            <person name="Poole A.M."/>
            <person name="Pritham E.J."/>
            <person name="Richards T.A."/>
            <person name="Rocap G."/>
            <person name="Roy S.W."/>
            <person name="Sarai C."/>
            <person name="Schaack S."/>
            <person name="Shirato S."/>
            <person name="Slamovits C.H."/>
            <person name="Spencer D.F."/>
            <person name="Suzuki S."/>
            <person name="Worden A.Z."/>
            <person name="Zauner S."/>
            <person name="Barry K."/>
            <person name="Bell C."/>
            <person name="Bharti A.K."/>
            <person name="Crow J.A."/>
            <person name="Grimwood J."/>
            <person name="Kramer R."/>
            <person name="Lindquist E."/>
            <person name="Lucas S."/>
            <person name="Salamov A."/>
            <person name="McFadden G.I."/>
            <person name="Lane C.E."/>
            <person name="Keeling P.J."/>
            <person name="Gray M.W."/>
            <person name="Grigoriev I.V."/>
            <person name="Archibald J.M."/>
        </authorList>
    </citation>
    <scope>NUCLEOTIDE SEQUENCE</scope>
    <source>
        <strain evidence="3 5">CCMP2712</strain>
    </source>
</reference>
<dbReference type="Proteomes" id="UP000011087">
    <property type="component" value="Unassembled WGS sequence"/>
</dbReference>
<keyword evidence="5" id="KW-1185">Reference proteome</keyword>
<dbReference type="EMBL" id="JH992968">
    <property type="protein sequence ID" value="EKX54196.1"/>
    <property type="molecule type" value="Genomic_DNA"/>
</dbReference>
<evidence type="ECO:0000313" key="4">
    <source>
        <dbReference type="EnsemblProtists" id="EKX54196"/>
    </source>
</evidence>
<name>L1K011_GUITC</name>
<organism evidence="3">
    <name type="scientific">Guillardia theta (strain CCMP2712)</name>
    <name type="common">Cryptophyte</name>
    <dbReference type="NCBI Taxonomy" id="905079"/>
    <lineage>
        <taxon>Eukaryota</taxon>
        <taxon>Cryptophyceae</taxon>
        <taxon>Pyrenomonadales</taxon>
        <taxon>Geminigeraceae</taxon>
        <taxon>Guillardia</taxon>
    </lineage>
</organism>
<protein>
    <submittedName>
        <fullName evidence="3 4">Uncharacterized protein</fullName>
    </submittedName>
</protein>
<dbReference type="KEGG" id="gtt:GUITHDRAFT_132589"/>
<feature type="chain" id="PRO_5008772004" evidence="2">
    <location>
        <begin position="31"/>
        <end position="488"/>
    </location>
</feature>
<evidence type="ECO:0000256" key="1">
    <source>
        <dbReference type="SAM" id="MobiDB-lite"/>
    </source>
</evidence>
<dbReference type="PaxDb" id="55529-EKX54196"/>
<dbReference type="HOGENOM" id="CLU_559545_0_0_1"/>
<gene>
    <name evidence="3" type="ORF">GUITHDRAFT_132589</name>
</gene>
<dbReference type="GO" id="GO:0006310">
    <property type="term" value="P:DNA recombination"/>
    <property type="evidence" value="ECO:0007669"/>
    <property type="project" value="InterPro"/>
</dbReference>
<evidence type="ECO:0000313" key="5">
    <source>
        <dbReference type="Proteomes" id="UP000011087"/>
    </source>
</evidence>
<dbReference type="GO" id="GO:0000287">
    <property type="term" value="F:magnesium ion binding"/>
    <property type="evidence" value="ECO:0007669"/>
    <property type="project" value="InterPro"/>
</dbReference>
<reference evidence="5" key="2">
    <citation type="submission" date="2012-11" db="EMBL/GenBank/DDBJ databases">
        <authorList>
            <person name="Kuo A."/>
            <person name="Curtis B.A."/>
            <person name="Tanifuji G."/>
            <person name="Burki F."/>
            <person name="Gruber A."/>
            <person name="Irimia M."/>
            <person name="Maruyama S."/>
            <person name="Arias M.C."/>
            <person name="Ball S.G."/>
            <person name="Gile G.H."/>
            <person name="Hirakawa Y."/>
            <person name="Hopkins J.F."/>
            <person name="Rensing S.A."/>
            <person name="Schmutz J."/>
            <person name="Symeonidi A."/>
            <person name="Elias M."/>
            <person name="Eveleigh R.J."/>
            <person name="Herman E.K."/>
            <person name="Klute M.J."/>
            <person name="Nakayama T."/>
            <person name="Obornik M."/>
            <person name="Reyes-Prieto A."/>
            <person name="Armbrust E.V."/>
            <person name="Aves S.J."/>
            <person name="Beiko R.G."/>
            <person name="Coutinho P."/>
            <person name="Dacks J.B."/>
            <person name="Durnford D.G."/>
            <person name="Fast N.M."/>
            <person name="Green B.R."/>
            <person name="Grisdale C."/>
            <person name="Hempe F."/>
            <person name="Henrissat B."/>
            <person name="Hoppner M.P."/>
            <person name="Ishida K.-I."/>
            <person name="Kim E."/>
            <person name="Koreny L."/>
            <person name="Kroth P.G."/>
            <person name="Liu Y."/>
            <person name="Malik S.-B."/>
            <person name="Maier U.G."/>
            <person name="McRose D."/>
            <person name="Mock T."/>
            <person name="Neilson J.A."/>
            <person name="Onodera N.T."/>
            <person name="Poole A.M."/>
            <person name="Pritham E.J."/>
            <person name="Richards T.A."/>
            <person name="Rocap G."/>
            <person name="Roy S.W."/>
            <person name="Sarai C."/>
            <person name="Schaack S."/>
            <person name="Shirato S."/>
            <person name="Slamovits C.H."/>
            <person name="Spencer D.F."/>
            <person name="Suzuki S."/>
            <person name="Worden A.Z."/>
            <person name="Zauner S."/>
            <person name="Barry K."/>
            <person name="Bell C."/>
            <person name="Bharti A.K."/>
            <person name="Crow J.A."/>
            <person name="Grimwood J."/>
            <person name="Kramer R."/>
            <person name="Lindquist E."/>
            <person name="Lucas S."/>
            <person name="Salamov A."/>
            <person name="McFadden G.I."/>
            <person name="Lane C.E."/>
            <person name="Keeling P.J."/>
            <person name="Gray M.W."/>
            <person name="Grigoriev I.V."/>
            <person name="Archibald J.M."/>
        </authorList>
    </citation>
    <scope>NUCLEOTIDE SEQUENCE</scope>
    <source>
        <strain evidence="5">CCMP2712</strain>
    </source>
</reference>
<dbReference type="InterPro" id="IPR008822">
    <property type="entry name" value="Endonuclease_RusA-like"/>
</dbReference>
<dbReference type="GeneID" id="17310719"/>
<dbReference type="InterPro" id="IPR036614">
    <property type="entry name" value="RusA-like_sf"/>
</dbReference>